<sequence length="102" mass="11405">MAYLNRGNARLQQGDLEGAIADYNEAIRLNPDWVIPYSNRKEIAPHPNTSIEILKQLARDDDWKVRLEVAKNPNTPKAILSALAQDSNKAVREAANKRLAGQ</sequence>
<dbReference type="PROSITE" id="PS50293">
    <property type="entry name" value="TPR_REGION"/>
    <property type="match status" value="1"/>
</dbReference>
<evidence type="ECO:0000256" key="3">
    <source>
        <dbReference type="PROSITE-ProRule" id="PRU00339"/>
    </source>
</evidence>
<protein>
    <submittedName>
        <fullName evidence="5">Tetratricopeptide repeat protein</fullName>
    </submittedName>
</protein>
<accession>A0A5B8NQ67</accession>
<gene>
    <name evidence="5" type="ORF">FRE64_07500</name>
</gene>
<keyword evidence="1" id="KW-0042">Antenna complex</keyword>
<feature type="domain" description="Leucine rich repeat variant" evidence="4">
    <location>
        <begin position="42"/>
        <end position="98"/>
    </location>
</feature>
<keyword evidence="6" id="KW-1185">Reference proteome</keyword>
<dbReference type="PROSITE" id="PS50005">
    <property type="entry name" value="TPR"/>
    <property type="match status" value="1"/>
</dbReference>
<dbReference type="Proteomes" id="UP000318453">
    <property type="component" value="Chromosome"/>
</dbReference>
<dbReference type="EMBL" id="CP042326">
    <property type="protein sequence ID" value="QDZ41473.1"/>
    <property type="molecule type" value="Genomic_DNA"/>
</dbReference>
<dbReference type="OrthoDB" id="500355at2"/>
<organism evidence="5 6">
    <name type="scientific">Euhalothece natronophila Z-M001</name>
    <dbReference type="NCBI Taxonomy" id="522448"/>
    <lineage>
        <taxon>Bacteria</taxon>
        <taxon>Bacillati</taxon>
        <taxon>Cyanobacteriota</taxon>
        <taxon>Cyanophyceae</taxon>
        <taxon>Oscillatoriophycideae</taxon>
        <taxon>Chroococcales</taxon>
        <taxon>Halothecacae</taxon>
        <taxon>Halothece cluster</taxon>
        <taxon>Euhalothece</taxon>
    </lineage>
</organism>
<dbReference type="InterPro" id="IPR057893">
    <property type="entry name" value="LRV_2"/>
</dbReference>
<dbReference type="KEGG" id="enn:FRE64_07500"/>
<dbReference type="SUPFAM" id="SSF48371">
    <property type="entry name" value="ARM repeat"/>
    <property type="match status" value="1"/>
</dbReference>
<evidence type="ECO:0000259" key="4">
    <source>
        <dbReference type="Pfam" id="PF25591"/>
    </source>
</evidence>
<evidence type="ECO:0000256" key="2">
    <source>
        <dbReference type="ARBA" id="ARBA00022738"/>
    </source>
</evidence>
<dbReference type="Pfam" id="PF25591">
    <property type="entry name" value="LRV_2"/>
    <property type="match status" value="1"/>
</dbReference>
<feature type="repeat" description="TPR" evidence="3">
    <location>
        <begin position="2"/>
        <end position="33"/>
    </location>
</feature>
<dbReference type="Gene3D" id="1.25.10.10">
    <property type="entry name" value="Leucine-rich Repeat Variant"/>
    <property type="match status" value="1"/>
</dbReference>
<dbReference type="Pfam" id="PF00515">
    <property type="entry name" value="TPR_1"/>
    <property type="match status" value="1"/>
</dbReference>
<keyword evidence="2" id="KW-0605">Phycobilisome</keyword>
<dbReference type="GO" id="GO:0030089">
    <property type="term" value="C:phycobilisome"/>
    <property type="evidence" value="ECO:0007669"/>
    <property type="project" value="UniProtKB-KW"/>
</dbReference>
<dbReference type="InterPro" id="IPR011990">
    <property type="entry name" value="TPR-like_helical_dom_sf"/>
</dbReference>
<dbReference type="AlphaFoldDB" id="A0A5B8NQ67"/>
<dbReference type="Gene3D" id="1.25.40.10">
    <property type="entry name" value="Tetratricopeptide repeat domain"/>
    <property type="match status" value="1"/>
</dbReference>
<dbReference type="InterPro" id="IPR019734">
    <property type="entry name" value="TPR_rpt"/>
</dbReference>
<dbReference type="SMART" id="SM00028">
    <property type="entry name" value="TPR"/>
    <property type="match status" value="1"/>
</dbReference>
<name>A0A5B8NQ67_9CHRO</name>
<dbReference type="SUPFAM" id="SSF48452">
    <property type="entry name" value="TPR-like"/>
    <property type="match status" value="1"/>
</dbReference>
<dbReference type="InterPro" id="IPR016024">
    <property type="entry name" value="ARM-type_fold"/>
</dbReference>
<dbReference type="InterPro" id="IPR011989">
    <property type="entry name" value="ARM-like"/>
</dbReference>
<evidence type="ECO:0000313" key="6">
    <source>
        <dbReference type="Proteomes" id="UP000318453"/>
    </source>
</evidence>
<proteinExistence type="predicted"/>
<reference evidence="5" key="1">
    <citation type="submission" date="2019-08" db="EMBL/GenBank/DDBJ databases">
        <title>Carotenoids and Carotenoid Binding Proteins in the Halophilic Cyanobacterium Euhalothece sp. ZM00.</title>
        <authorList>
            <person name="Cho S.M."/>
            <person name="Song J.Y."/>
            <person name="Park Y.-I."/>
        </authorList>
    </citation>
    <scope>NUCLEOTIDE SEQUENCE [LARGE SCALE GENOMIC DNA]</scope>
    <source>
        <strain evidence="5">Z-M001</strain>
    </source>
</reference>
<evidence type="ECO:0000256" key="1">
    <source>
        <dbReference type="ARBA" id="ARBA00022549"/>
    </source>
</evidence>
<evidence type="ECO:0000313" key="5">
    <source>
        <dbReference type="EMBL" id="QDZ41473.1"/>
    </source>
</evidence>
<keyword evidence="3" id="KW-0802">TPR repeat</keyword>